<keyword evidence="2" id="KW-1003">Cell membrane</keyword>
<keyword evidence="6" id="KW-0653">Protein transport</keyword>
<protein>
    <submittedName>
        <fullName evidence="11">MotA/TolQ/ExbB proton channel family protein</fullName>
    </submittedName>
</protein>
<dbReference type="Pfam" id="PF01618">
    <property type="entry name" value="MotA_ExbB"/>
    <property type="match status" value="1"/>
</dbReference>
<dbReference type="PANTHER" id="PTHR30625">
    <property type="entry name" value="PROTEIN TOLQ"/>
    <property type="match status" value="1"/>
</dbReference>
<keyword evidence="3 8" id="KW-0812">Transmembrane</keyword>
<feature type="region of interest" description="Disordered" evidence="7">
    <location>
        <begin position="37"/>
        <end position="71"/>
    </location>
</feature>
<dbReference type="PANTHER" id="PTHR30625:SF11">
    <property type="entry name" value="MOTA_TOLQ_EXBB PROTON CHANNEL DOMAIN-CONTAINING PROTEIN"/>
    <property type="match status" value="1"/>
</dbReference>
<gene>
    <name evidence="10" type="ORF">EHQ10_07025</name>
    <name evidence="11" type="ORF">EHQ43_02270</name>
</gene>
<accession>A0A7I0HUA6</accession>
<name>A0A7I0HUA6_9LEPT</name>
<dbReference type="Proteomes" id="UP000297641">
    <property type="component" value="Unassembled WGS sequence"/>
</dbReference>
<comment type="caution">
    <text evidence="11">The sequence shown here is derived from an EMBL/GenBank/DDBJ whole genome shotgun (WGS) entry which is preliminary data.</text>
</comment>
<dbReference type="EMBL" id="RQFD01000008">
    <property type="protein sequence ID" value="TGK51358.1"/>
    <property type="molecule type" value="Genomic_DNA"/>
</dbReference>
<evidence type="ECO:0000313" key="13">
    <source>
        <dbReference type="Proteomes" id="UP000297641"/>
    </source>
</evidence>
<feature type="transmembrane region" description="Helical" evidence="8">
    <location>
        <begin position="88"/>
        <end position="110"/>
    </location>
</feature>
<evidence type="ECO:0000256" key="5">
    <source>
        <dbReference type="ARBA" id="ARBA00023136"/>
    </source>
</evidence>
<feature type="transmembrane region" description="Helical" evidence="8">
    <location>
        <begin position="12"/>
        <end position="30"/>
    </location>
</feature>
<keyword evidence="5 8" id="KW-0472">Membrane</keyword>
<evidence type="ECO:0000256" key="4">
    <source>
        <dbReference type="ARBA" id="ARBA00022989"/>
    </source>
</evidence>
<reference evidence="11 13" key="2">
    <citation type="journal article" date="2019" name="PLoS Negl. Trop. Dis.">
        <title>Revisiting the worldwide diversity of Leptospira species in the environment.</title>
        <authorList>
            <person name="Vincent A.T."/>
            <person name="Schiettekatte O."/>
            <person name="Bourhy P."/>
            <person name="Veyrier F.J."/>
            <person name="Picardeau M."/>
        </authorList>
    </citation>
    <scope>NUCLEOTIDE SEQUENCE [LARGE SCALE GENOMIC DNA]</scope>
    <source>
        <strain evidence="11 13">201800273</strain>
        <strain evidence="10">201800295</strain>
    </source>
</reference>
<dbReference type="GO" id="GO:0017038">
    <property type="term" value="P:protein import"/>
    <property type="evidence" value="ECO:0007669"/>
    <property type="project" value="TreeGrafter"/>
</dbReference>
<dbReference type="EMBL" id="RQFT01000003">
    <property type="protein sequence ID" value="TGL07897.1"/>
    <property type="molecule type" value="Genomic_DNA"/>
</dbReference>
<evidence type="ECO:0000313" key="12">
    <source>
        <dbReference type="Proteomes" id="UP000297617"/>
    </source>
</evidence>
<evidence type="ECO:0000256" key="8">
    <source>
        <dbReference type="SAM" id="Phobius"/>
    </source>
</evidence>
<feature type="domain" description="MotA/TolQ/ExbB proton channel" evidence="9">
    <location>
        <begin position="147"/>
        <end position="264"/>
    </location>
</feature>
<evidence type="ECO:0000256" key="2">
    <source>
        <dbReference type="ARBA" id="ARBA00022475"/>
    </source>
</evidence>
<organism evidence="11 13">
    <name type="scientific">Leptospira bouyouniensis</name>
    <dbReference type="NCBI Taxonomy" id="2484911"/>
    <lineage>
        <taxon>Bacteria</taxon>
        <taxon>Pseudomonadati</taxon>
        <taxon>Spirochaetota</taxon>
        <taxon>Spirochaetia</taxon>
        <taxon>Leptospirales</taxon>
        <taxon>Leptospiraceae</taxon>
        <taxon>Leptospira</taxon>
    </lineage>
</organism>
<evidence type="ECO:0000256" key="1">
    <source>
        <dbReference type="ARBA" id="ARBA00004651"/>
    </source>
</evidence>
<evidence type="ECO:0000256" key="6">
    <source>
        <dbReference type="RuleBase" id="RU004057"/>
    </source>
</evidence>
<dbReference type="RefSeq" id="WP_135740321.1">
    <property type="nucleotide sequence ID" value="NZ_RQFD01000008.1"/>
</dbReference>
<evidence type="ECO:0000259" key="9">
    <source>
        <dbReference type="Pfam" id="PF01618"/>
    </source>
</evidence>
<comment type="similarity">
    <text evidence="6">Belongs to the exbB/tolQ family.</text>
</comment>
<feature type="compositionally biased region" description="Low complexity" evidence="7">
    <location>
        <begin position="37"/>
        <end position="69"/>
    </location>
</feature>
<proteinExistence type="inferred from homology"/>
<feature type="transmembrane region" description="Helical" evidence="8">
    <location>
        <begin position="231"/>
        <end position="252"/>
    </location>
</feature>
<keyword evidence="12" id="KW-1185">Reference proteome</keyword>
<dbReference type="GO" id="GO:0005886">
    <property type="term" value="C:plasma membrane"/>
    <property type="evidence" value="ECO:0007669"/>
    <property type="project" value="UniProtKB-SubCell"/>
</dbReference>
<dbReference type="Proteomes" id="UP000297617">
    <property type="component" value="Unassembled WGS sequence"/>
</dbReference>
<dbReference type="AlphaFoldDB" id="A0A7I0HUA6"/>
<dbReference type="OrthoDB" id="4045at2"/>
<dbReference type="InterPro" id="IPR002898">
    <property type="entry name" value="MotA_ExbB_proton_chnl"/>
</dbReference>
<keyword evidence="6" id="KW-0813">Transport</keyword>
<sequence length="283" mass="30174">MNVSCNQTKKNITLSLVIALITIFAIVGKLEAQATPTTTPAAPTAETTQNAETQPETPAPAAEAQPETPSQDSEIGLVKLFVTGGWSMWPLLLSSIVGFGVILERMYFFFTAKLVRKGYNQDLQDAIDASGMQGVDEFLKANEGQRITDVLKNGMEVSQNDPEIFAAGIEREAGEVMTLLEKGLTVLSAVSTIAPLVGFLGTVSGMINAFDAIANADQVNAKVVAGGIKEALITTAAGLIVAIPAMTFYQYLQGRVGFFTSEVEEAANKIYKEYLKLKAGKKA</sequence>
<evidence type="ECO:0000313" key="10">
    <source>
        <dbReference type="EMBL" id="TGK51358.1"/>
    </source>
</evidence>
<keyword evidence="4 8" id="KW-1133">Transmembrane helix</keyword>
<comment type="subcellular location">
    <subcellularLocation>
        <location evidence="1">Cell membrane</location>
        <topology evidence="1">Multi-pass membrane protein</topology>
    </subcellularLocation>
    <subcellularLocation>
        <location evidence="6">Membrane</location>
        <topology evidence="6">Multi-pass membrane protein</topology>
    </subcellularLocation>
</comment>
<evidence type="ECO:0000256" key="7">
    <source>
        <dbReference type="SAM" id="MobiDB-lite"/>
    </source>
</evidence>
<evidence type="ECO:0000256" key="3">
    <source>
        <dbReference type="ARBA" id="ARBA00022692"/>
    </source>
</evidence>
<dbReference type="InterPro" id="IPR050790">
    <property type="entry name" value="ExbB/TolQ_transport"/>
</dbReference>
<evidence type="ECO:0000313" key="11">
    <source>
        <dbReference type="EMBL" id="TGL07897.1"/>
    </source>
</evidence>
<reference evidence="10" key="1">
    <citation type="submission" date="2018-10" db="EMBL/GenBank/DDBJ databases">
        <authorList>
            <person name="Vincent A.T."/>
            <person name="Schiettekatte O."/>
            <person name="Bourhy P."/>
            <person name="Veyrier F.J."/>
            <person name="Picardeau M."/>
        </authorList>
    </citation>
    <scope>NUCLEOTIDE SEQUENCE</scope>
    <source>
        <strain evidence="10">201800295</strain>
    </source>
</reference>